<protein>
    <submittedName>
        <fullName evidence="1">P-loop containing nucleoside triphosphate hydrolase protein</fullName>
    </submittedName>
</protein>
<name>A0ACD0P8V7_9BASI</name>
<gene>
    <name evidence="1" type="ORF">IE53DRAFT_365431</name>
</gene>
<keyword evidence="1" id="KW-0378">Hydrolase</keyword>
<proteinExistence type="predicted"/>
<accession>A0ACD0P8V7</accession>
<evidence type="ECO:0000313" key="2">
    <source>
        <dbReference type="Proteomes" id="UP000245626"/>
    </source>
</evidence>
<sequence length="1577" mass="172183">MAGPPVRVRYNAKARQSTAGGSTHKKKKSAKVRNADAIDSNTQMIVPGSEEDLRRKEQERLRKELLAASGRDQDGPVSSKKRKRLDAYIESRLKKEERAKIMAKLAETSREISDRTELVSAATLGTGRALTGAERIEHGSRNEDTGIKGRRRRKQMKGEVMRIEEDDLDADLDRDEEESDQDFSEPEMIDEPVGEVEEDPERRARIIAAASAFNKPEDAPSSDPSVGSALATTQLGSALAKGANGKPLEMKMRARKKRTRVSGSGTSWGRLSSARTVAKASEDTDSSFDSSESSGVDDDEEEDEGAKKPHVSGSKISTKVTRITDPSARIDMEINEDDEEDDDDDDEGHDDEEERKGDDDVGSETDEEENAVLLEAMRRRGLIPSVEAVDGSSDDDEDEDEAEERSASPAWEGFPDEEATEENDVVLKDDEEEEEELGYDDEDSEEDDDDDDDDDEDQSDEGEDENEDGDEDEAGETRSKRRGIRMTKRSAGFKDWARSALGMAGDGSGNGEDDHSYNLEPVGGLKLRVGDLGPSDGINRGPLGEDEAPASEKSPFAAKHYAEQQESKDAEQLSDPKAKAAAAKIRNVLVERSEDIQVARLKLPVVAEEDNIVKTILENPVTVLCGETGSGKTTQVPQFLYEAGFGTKGSHNPGMIGVTQPRRVAAVSMAQRIAHELNLPDTKVSHQIRYDATVSPHTAIKFMTDGVLLRELATDFLLTKYSAVLIDEAHERSVNTDVLIGVLSRVARLREQRWLKGEKDARPLRLVIMSATLRVSDFTLNKTLFPTPPPVINIGARQHPVTIHFNRKTVQDYISEATKKATKIHARLPPGGILIFLTGQQEISTVCRRLEKRFGRRAIEQRKRERARAQAGRRSERSRTGYDDEDGGIDETKGDKIGLASKDGDVEAEEIDLGISKDLALDVDDGDAADDEVDAEALDTDEEEEESKRHDADLPPELQDDSDVPMHILPLYSLLPSDKQMRIFEEPPLDSRLVVVSTNVAETSLTIPNIKYVIDCGRCKERKYDLNSGVQSYEVSWVSKASASQRAGRAGRTGPGHCYRLYSSAVYEDHFKEFSSPEILRTPVDGLVLSMKAMNIDNVSNFPFPTAPDRTAIRKAERVLTYLGALESPQTVAIGGGKGQHARITELGRAMTLFPVSPRFAKLLAQGQQHGCLPYVVVLVAALSIGDPFVREQALEDGDGHGDDDDEGEEGGRDGRSQKKRRQDEEDEELPLEMKNLKNKELLEKERRKAKRARYFKTMKRFEALGAGLSDTFRLLSVVGAYEYEGGGSAFCERNFLRLKAMEEIHKLRAQLCNLVSSNVPALSQALANPKLTPPNETQLKVLRQLIAAAFVDQVAVRADLVSSGPGPGAGTMAGSSGNQSKNRGAAGDKMASTRGVAYKAMGVPGLAYIHPSSSFYHSQPPQWVVFTEVHKSASKFATGETTVDPITGASVPTAGEGTLWLKTLTRINPAWLSTLGKSLCTFSKPIEIPQASSSGVGGSSIASLSASAKALKSSSSSSNQAVTEVTRQVLLTPTYGAGMDVDQGGVGTGSGGLGWELPPIKATQRLVKGRWVTNIV</sequence>
<dbReference type="EMBL" id="KZ819683">
    <property type="protein sequence ID" value="PWN54497.1"/>
    <property type="molecule type" value="Genomic_DNA"/>
</dbReference>
<reference evidence="1 2" key="1">
    <citation type="journal article" date="2018" name="Mol. Biol. Evol.">
        <title>Broad Genomic Sampling Reveals a Smut Pathogenic Ancestry of the Fungal Clade Ustilaginomycotina.</title>
        <authorList>
            <person name="Kijpornyongpan T."/>
            <person name="Mondo S.J."/>
            <person name="Barry K."/>
            <person name="Sandor L."/>
            <person name="Lee J."/>
            <person name="Lipzen A."/>
            <person name="Pangilinan J."/>
            <person name="LaButti K."/>
            <person name="Hainaut M."/>
            <person name="Henrissat B."/>
            <person name="Grigoriev I.V."/>
            <person name="Spatafora J.W."/>
            <person name="Aime M.C."/>
        </authorList>
    </citation>
    <scope>NUCLEOTIDE SEQUENCE [LARGE SCALE GENOMIC DNA]</scope>
    <source>
        <strain evidence="1 2">SA 807</strain>
    </source>
</reference>
<evidence type="ECO:0000313" key="1">
    <source>
        <dbReference type="EMBL" id="PWN54497.1"/>
    </source>
</evidence>
<keyword evidence="2" id="KW-1185">Reference proteome</keyword>
<organism evidence="1 2">
    <name type="scientific">Violaceomyces palustris</name>
    <dbReference type="NCBI Taxonomy" id="1673888"/>
    <lineage>
        <taxon>Eukaryota</taxon>
        <taxon>Fungi</taxon>
        <taxon>Dikarya</taxon>
        <taxon>Basidiomycota</taxon>
        <taxon>Ustilaginomycotina</taxon>
        <taxon>Ustilaginomycetes</taxon>
        <taxon>Violaceomycetales</taxon>
        <taxon>Violaceomycetaceae</taxon>
        <taxon>Violaceomyces</taxon>
    </lineage>
</organism>
<dbReference type="Proteomes" id="UP000245626">
    <property type="component" value="Unassembled WGS sequence"/>
</dbReference>